<evidence type="ECO:0000256" key="4">
    <source>
        <dbReference type="ARBA" id="ARBA00004536"/>
    </source>
</evidence>
<evidence type="ECO:0000256" key="1">
    <source>
        <dbReference type="ARBA" id="ARBA00004177"/>
    </source>
</evidence>
<dbReference type="InterPro" id="IPR015919">
    <property type="entry name" value="Cadherin-like_sf"/>
</dbReference>
<dbReference type="InterPro" id="IPR027397">
    <property type="entry name" value="Catenin-bd_sf"/>
</dbReference>
<dbReference type="SMART" id="SM01055">
    <property type="entry name" value="Cadherin_pro"/>
    <property type="match status" value="1"/>
</dbReference>
<dbReference type="GO" id="GO:0042074">
    <property type="term" value="P:cell migration involved in gastrulation"/>
    <property type="evidence" value="ECO:0007669"/>
    <property type="project" value="UniProtKB-ARBA"/>
</dbReference>
<dbReference type="InterPro" id="IPR020894">
    <property type="entry name" value="Cadherin_CS"/>
</dbReference>
<keyword evidence="7" id="KW-0963">Cytoplasm</keyword>
<dbReference type="InterPro" id="IPR014868">
    <property type="entry name" value="Cadherin_pro_dom"/>
</dbReference>
<evidence type="ECO:0000256" key="14">
    <source>
        <dbReference type="ARBA" id="ARBA00022889"/>
    </source>
</evidence>
<dbReference type="GO" id="GO:0008013">
    <property type="term" value="F:beta-catenin binding"/>
    <property type="evidence" value="ECO:0007669"/>
    <property type="project" value="TreeGrafter"/>
</dbReference>
<feature type="region of interest" description="Disordered" evidence="24">
    <location>
        <begin position="779"/>
        <end position="805"/>
    </location>
</feature>
<dbReference type="GO" id="GO:0060027">
    <property type="term" value="P:convergent extension involved in gastrulation"/>
    <property type="evidence" value="ECO:0007669"/>
    <property type="project" value="UniProtKB-ARBA"/>
</dbReference>
<dbReference type="GO" id="GO:0005509">
    <property type="term" value="F:calcium ion binding"/>
    <property type="evidence" value="ECO:0007669"/>
    <property type="project" value="UniProtKB-UniRule"/>
</dbReference>
<dbReference type="InterPro" id="IPR000233">
    <property type="entry name" value="Cadherin_Y-type_LIR"/>
</dbReference>
<dbReference type="Pfam" id="PF08758">
    <property type="entry name" value="Cadherin_pro"/>
    <property type="match status" value="1"/>
</dbReference>
<comment type="function">
    <text evidence="23">Cadherins are calcium-dependent cell adhesion proteins.</text>
</comment>
<dbReference type="GO" id="GO:0005912">
    <property type="term" value="C:adherens junction"/>
    <property type="evidence" value="ECO:0007669"/>
    <property type="project" value="UniProtKB-SubCell"/>
</dbReference>
<keyword evidence="14 22" id="KW-0130">Cell adhesion</keyword>
<feature type="domain" description="Cadherin" evidence="26">
    <location>
        <begin position="428"/>
        <end position="541"/>
    </location>
</feature>
<evidence type="ECO:0000256" key="13">
    <source>
        <dbReference type="ARBA" id="ARBA00022837"/>
    </source>
</evidence>
<dbReference type="GO" id="GO:0016339">
    <property type="term" value="P:calcium-dependent cell-cell adhesion via plasma membrane cell adhesion molecules"/>
    <property type="evidence" value="ECO:0007669"/>
    <property type="project" value="TreeGrafter"/>
</dbReference>
<keyword evidence="8 22" id="KW-0812">Transmembrane</keyword>
<evidence type="ECO:0000256" key="8">
    <source>
        <dbReference type="ARBA" id="ARBA00022692"/>
    </source>
</evidence>
<dbReference type="OMA" id="IHHRNNE"/>
<reference evidence="27" key="3">
    <citation type="submission" date="2025-09" db="UniProtKB">
        <authorList>
            <consortium name="Ensembl"/>
        </authorList>
    </citation>
    <scope>IDENTIFICATION</scope>
    <source>
        <strain evidence="27">Guanapo</strain>
    </source>
</reference>
<dbReference type="Pfam" id="PF01049">
    <property type="entry name" value="CADH_Y-type_LIR"/>
    <property type="match status" value="1"/>
</dbReference>
<dbReference type="PROSITE" id="PS00232">
    <property type="entry name" value="CADHERIN_1"/>
    <property type="match status" value="2"/>
</dbReference>
<evidence type="ECO:0000256" key="21">
    <source>
        <dbReference type="PROSITE-ProRule" id="PRU00043"/>
    </source>
</evidence>
<dbReference type="GO" id="GO:0007498">
    <property type="term" value="P:mesoderm development"/>
    <property type="evidence" value="ECO:0007669"/>
    <property type="project" value="UniProtKB-ARBA"/>
</dbReference>
<dbReference type="FunFam" id="2.60.40.60:FF:000019">
    <property type="entry name" value="Cadherin 2"/>
    <property type="match status" value="1"/>
</dbReference>
<keyword evidence="28" id="KW-1185">Reference proteome</keyword>
<dbReference type="GO" id="GO:0001764">
    <property type="term" value="P:neuron migration"/>
    <property type="evidence" value="ECO:0007669"/>
    <property type="project" value="UniProtKB-ARBA"/>
</dbReference>
<proteinExistence type="predicted"/>
<keyword evidence="19" id="KW-0325">Glycoprotein</keyword>
<dbReference type="Gene3D" id="2.60.40.60">
    <property type="entry name" value="Cadherins"/>
    <property type="match status" value="6"/>
</dbReference>
<dbReference type="GO" id="GO:0005768">
    <property type="term" value="C:endosome"/>
    <property type="evidence" value="ECO:0007669"/>
    <property type="project" value="UniProtKB-SubCell"/>
</dbReference>
<keyword evidence="12" id="KW-0967">Endosome</keyword>
<evidence type="ECO:0000256" key="23">
    <source>
        <dbReference type="RuleBase" id="RU004357"/>
    </source>
</evidence>
<dbReference type="Gene3D" id="4.10.900.10">
    <property type="entry name" value="TCF3-CBD (Catenin binding domain)"/>
    <property type="match status" value="1"/>
</dbReference>
<evidence type="ECO:0000256" key="24">
    <source>
        <dbReference type="SAM" id="MobiDB-lite"/>
    </source>
</evidence>
<dbReference type="FunFam" id="2.60.40.60:FF:000011">
    <property type="entry name" value="Cadherin 1"/>
    <property type="match status" value="1"/>
</dbReference>
<dbReference type="STRING" id="8081.ENSPREP00000026884"/>
<dbReference type="Bgee" id="ENSPREG00000018150">
    <property type="expression patterns" value="Expressed in caudal fin and 1 other cell type or tissue"/>
</dbReference>
<dbReference type="GO" id="GO:0007156">
    <property type="term" value="P:homophilic cell adhesion via plasma membrane adhesion molecules"/>
    <property type="evidence" value="ECO:0007669"/>
    <property type="project" value="InterPro"/>
</dbReference>
<accession>A0A3P9PYM8</accession>
<dbReference type="Ensembl" id="ENSPRET00000027163.1">
    <property type="protein sequence ID" value="ENSPREP00000026884.1"/>
    <property type="gene ID" value="ENSPREG00000018150.1"/>
</dbReference>
<feature type="domain" description="Cadherin" evidence="26">
    <location>
        <begin position="316"/>
        <end position="427"/>
    </location>
</feature>
<dbReference type="FunFam" id="2.60.40.60:FF:000191">
    <property type="entry name" value="Cadherin 1"/>
    <property type="match status" value="1"/>
</dbReference>
<dbReference type="GO" id="GO:0044331">
    <property type="term" value="P:cell-cell adhesion mediated by cadherin"/>
    <property type="evidence" value="ECO:0007669"/>
    <property type="project" value="TreeGrafter"/>
</dbReference>
<dbReference type="CDD" id="cd11304">
    <property type="entry name" value="Cadherin_repeat"/>
    <property type="match status" value="3"/>
</dbReference>
<dbReference type="Pfam" id="PF00028">
    <property type="entry name" value="Cadherin"/>
    <property type="match status" value="4"/>
</dbReference>
<dbReference type="GO" id="GO:0001841">
    <property type="term" value="P:neural tube formation"/>
    <property type="evidence" value="ECO:0007669"/>
    <property type="project" value="UniProtKB-ARBA"/>
</dbReference>
<evidence type="ECO:0000256" key="16">
    <source>
        <dbReference type="ARBA" id="ARBA00022989"/>
    </source>
</evidence>
<dbReference type="FunFam" id="2.60.40.60:FF:000022">
    <property type="entry name" value="Cadherin 2"/>
    <property type="match status" value="1"/>
</dbReference>
<keyword evidence="9" id="KW-0479">Metal-binding</keyword>
<name>A0A3P9PYM8_POERE</name>
<evidence type="ECO:0000256" key="22">
    <source>
        <dbReference type="RuleBase" id="RU003318"/>
    </source>
</evidence>
<evidence type="ECO:0000313" key="27">
    <source>
        <dbReference type="Ensembl" id="ENSPREP00000026884.1"/>
    </source>
</evidence>
<evidence type="ECO:0000259" key="26">
    <source>
        <dbReference type="PROSITE" id="PS50268"/>
    </source>
</evidence>
<dbReference type="SUPFAM" id="SSF49313">
    <property type="entry name" value="Cadherin-like"/>
    <property type="match status" value="6"/>
</dbReference>
<evidence type="ECO:0000256" key="5">
    <source>
        <dbReference type="ARBA" id="ARBA00004601"/>
    </source>
</evidence>
<dbReference type="GO" id="GO:0034332">
    <property type="term" value="P:adherens junction organization"/>
    <property type="evidence" value="ECO:0007669"/>
    <property type="project" value="UniProtKB-ARBA"/>
</dbReference>
<evidence type="ECO:0000256" key="11">
    <source>
        <dbReference type="ARBA" id="ARBA00022737"/>
    </source>
</evidence>
<dbReference type="GeneTree" id="ENSGT00940000154848"/>
<evidence type="ECO:0000256" key="9">
    <source>
        <dbReference type="ARBA" id="ARBA00022723"/>
    </source>
</evidence>
<evidence type="ECO:0000256" key="12">
    <source>
        <dbReference type="ARBA" id="ARBA00022753"/>
    </source>
</evidence>
<keyword evidence="13 21" id="KW-0106">Calcium</keyword>
<dbReference type="PANTHER" id="PTHR24027">
    <property type="entry name" value="CADHERIN-23"/>
    <property type="match status" value="1"/>
</dbReference>
<dbReference type="GO" id="GO:0016342">
    <property type="term" value="C:catenin complex"/>
    <property type="evidence" value="ECO:0007669"/>
    <property type="project" value="TreeGrafter"/>
</dbReference>
<reference evidence="28" key="1">
    <citation type="submission" date="2013-11" db="EMBL/GenBank/DDBJ databases">
        <title>The genomic landscape of the Guanapo guppy.</title>
        <authorList>
            <person name="Kuenstner A."/>
            <person name="Dreyer C."/>
        </authorList>
    </citation>
    <scope>NUCLEOTIDE SEQUENCE</scope>
    <source>
        <strain evidence="28">Guanapo</strain>
    </source>
</reference>
<reference evidence="27" key="2">
    <citation type="submission" date="2025-08" db="UniProtKB">
        <authorList>
            <consortium name="Ensembl"/>
        </authorList>
    </citation>
    <scope>IDENTIFICATION</scope>
    <source>
        <strain evidence="27">Guanapo</strain>
    </source>
</reference>
<dbReference type="GO" id="GO:0045296">
    <property type="term" value="F:cadherin binding"/>
    <property type="evidence" value="ECO:0007669"/>
    <property type="project" value="TreeGrafter"/>
</dbReference>
<dbReference type="InterPro" id="IPR002126">
    <property type="entry name" value="Cadherin-like_dom"/>
</dbReference>
<evidence type="ECO:0000256" key="2">
    <source>
        <dbReference type="ARBA" id="ARBA00004251"/>
    </source>
</evidence>
<evidence type="ECO:0000256" key="6">
    <source>
        <dbReference type="ARBA" id="ARBA00022475"/>
    </source>
</evidence>
<evidence type="ECO:0000256" key="17">
    <source>
        <dbReference type="ARBA" id="ARBA00023034"/>
    </source>
</evidence>
<sequence>MNATVLTFDTKHFFLPKQQFPYFCLCVFFLLLLFKYFLKTISNVLCFNIISFTAKYVQVSVKEVSTASTVEESSCVPGFESKLLILNVTKKHLRHGTILGKVGFTDCTGRTRFLFSSDDSRFLVRTDGMLMVKRRVILHESHQRFSIHSLNAQGQKLTLPVMVLYQRIHHRNNEPLSQTEMSSTNNTQDAPQAPILYFPKSNPGLKRRKRGWVIPPMNVAENYRGTFPQLVVQIRSDNDKMKKILYSITGPGADQPPVGLFIMDRNTGHLYLTQGLDREKKDKYTVSVFSCSFNAEEPMDIIVNVIDQNDNKPIFNKTTYMGEVVEQSEKGTEVIQVEATDADEPDTDNSDIGYRIMSQKPEQPSPNMFTINPKTGVIRVNEAGLDREKIPQYELQVQAADRKGEGMTAFTKVIIKVTDSNDNAPVFTQLKYTATVEENKVDALVVKMLVTDSDEPHTAAWNAKFKIIDGDPGNLFTVKTGTNKHEGIITTAKGLDFEKASKHTLLVTVENEASFIASVSLVISTATVVVTVEDVNEPPIFESEEKHVSQSEALAVNSPVAQYTASDPDTGRKQRVMYKVIKDPAKWLNVDEETGIITVKSQMDRESPLVTEEKYTALIGAYDDDQIPATGTGTLIIKLEDVNDNPPSIVERVFEMCNKKPIPLVLSVTDRDGIGFTFPYSVNLRDASKANWTAKMNETGTGIIMKLKSNIEEGDYNVAMNVQDSQGLSQVSTVTAKVCDCTGTPICKIKGPRVAGSNIWVIGVVLLLVLVGTGKTGVKVEKSDDDDDRDELVLSNEEGGGESIQQNYSESVLHFALTNKPDMSRVVMAPPLESGPRYRPRPTDPDDIGGFIDYNLKVADTDLTAPPYDSLLVFDLEGGDSEAEKLSSLYSLSDGDQNYDSLKEFGPRFKKLADMYGGGDDDMM</sequence>
<keyword evidence="17" id="KW-0333">Golgi apparatus</keyword>
<organism evidence="27 28">
    <name type="scientific">Poecilia reticulata</name>
    <name type="common">Guppy</name>
    <name type="synonym">Acanthophacelus reticulatus</name>
    <dbReference type="NCBI Taxonomy" id="8081"/>
    <lineage>
        <taxon>Eukaryota</taxon>
        <taxon>Metazoa</taxon>
        <taxon>Chordata</taxon>
        <taxon>Craniata</taxon>
        <taxon>Vertebrata</taxon>
        <taxon>Euteleostomi</taxon>
        <taxon>Actinopterygii</taxon>
        <taxon>Neopterygii</taxon>
        <taxon>Teleostei</taxon>
        <taxon>Neoteleostei</taxon>
        <taxon>Acanthomorphata</taxon>
        <taxon>Ovalentaria</taxon>
        <taxon>Atherinomorphae</taxon>
        <taxon>Cyprinodontiformes</taxon>
        <taxon>Poeciliidae</taxon>
        <taxon>Poeciliinae</taxon>
        <taxon>Poecilia</taxon>
    </lineage>
</organism>
<dbReference type="GO" id="GO:0000902">
    <property type="term" value="P:cell morphogenesis"/>
    <property type="evidence" value="ECO:0007669"/>
    <property type="project" value="TreeGrafter"/>
</dbReference>
<feature type="transmembrane region" description="Helical" evidence="25">
    <location>
        <begin position="20"/>
        <end position="38"/>
    </location>
</feature>
<dbReference type="InterPro" id="IPR039808">
    <property type="entry name" value="Cadherin"/>
</dbReference>
<dbReference type="FunFam" id="4.10.900.10:FF:000001">
    <property type="entry name" value="Cadherin 2"/>
    <property type="match status" value="1"/>
</dbReference>
<keyword evidence="10" id="KW-0732">Signal</keyword>
<evidence type="ECO:0000256" key="20">
    <source>
        <dbReference type="ARBA" id="ARBA00023893"/>
    </source>
</evidence>
<keyword evidence="15" id="KW-0965">Cell junction</keyword>
<dbReference type="GO" id="GO:0007398">
    <property type="term" value="P:ectoderm development"/>
    <property type="evidence" value="ECO:0007669"/>
    <property type="project" value="UniProtKB-ARBA"/>
</dbReference>
<dbReference type="Proteomes" id="UP000242638">
    <property type="component" value="Unassembled WGS sequence"/>
</dbReference>
<evidence type="ECO:0000256" key="10">
    <source>
        <dbReference type="ARBA" id="ARBA00022729"/>
    </source>
</evidence>
<evidence type="ECO:0000256" key="19">
    <source>
        <dbReference type="ARBA" id="ARBA00023180"/>
    </source>
</evidence>
<evidence type="ECO:0000256" key="7">
    <source>
        <dbReference type="ARBA" id="ARBA00022490"/>
    </source>
</evidence>
<comment type="subcellular location">
    <subcellularLocation>
        <location evidence="4">Cell junction</location>
        <location evidence="4">Adherens junction</location>
    </subcellularLocation>
    <subcellularLocation>
        <location evidence="2 22">Cell membrane</location>
        <topology evidence="2 22">Single-pass type I membrane protein</topology>
    </subcellularLocation>
    <subcellularLocation>
        <location evidence="3">Cytoplasm</location>
    </subcellularLocation>
    <subcellularLocation>
        <location evidence="1">Endosome</location>
    </subcellularLocation>
    <subcellularLocation>
        <location evidence="5">Golgi apparatus</location>
        <location evidence="5">trans-Golgi network</location>
    </subcellularLocation>
</comment>
<evidence type="ECO:0000256" key="18">
    <source>
        <dbReference type="ARBA" id="ARBA00023136"/>
    </source>
</evidence>
<dbReference type="PROSITE" id="PS50268">
    <property type="entry name" value="CADHERIN_2"/>
    <property type="match status" value="5"/>
</dbReference>
<keyword evidence="16 25" id="KW-1133">Transmembrane helix</keyword>
<dbReference type="SMART" id="SM00112">
    <property type="entry name" value="CA"/>
    <property type="match status" value="4"/>
</dbReference>
<dbReference type="GO" id="GO:0030010">
    <property type="term" value="P:establishment of cell polarity"/>
    <property type="evidence" value="ECO:0007669"/>
    <property type="project" value="UniProtKB-ARBA"/>
</dbReference>
<feature type="domain" description="Cadherin" evidence="26">
    <location>
        <begin position="542"/>
        <end position="649"/>
    </location>
</feature>
<dbReference type="PANTHER" id="PTHR24027:SF319">
    <property type="entry name" value="CADHERIN-1"/>
    <property type="match status" value="1"/>
</dbReference>
<feature type="domain" description="Cadherin" evidence="26">
    <location>
        <begin position="662"/>
        <end position="754"/>
    </location>
</feature>
<keyword evidence="18 25" id="KW-0472">Membrane</keyword>
<dbReference type="GO" id="GO:0007043">
    <property type="term" value="P:cell-cell junction assembly"/>
    <property type="evidence" value="ECO:0007669"/>
    <property type="project" value="TreeGrafter"/>
</dbReference>
<evidence type="ECO:0000256" key="3">
    <source>
        <dbReference type="ARBA" id="ARBA00004496"/>
    </source>
</evidence>
<feature type="region of interest" description="Disordered" evidence="24">
    <location>
        <begin position="175"/>
        <end position="196"/>
    </location>
</feature>
<feature type="domain" description="Cadherin" evidence="26">
    <location>
        <begin position="236"/>
        <end position="315"/>
    </location>
</feature>
<dbReference type="AlphaFoldDB" id="A0A3P9PYM8"/>
<evidence type="ECO:0000256" key="15">
    <source>
        <dbReference type="ARBA" id="ARBA00022949"/>
    </source>
</evidence>
<dbReference type="PRINTS" id="PR00205">
    <property type="entry name" value="CADHERIN"/>
</dbReference>
<evidence type="ECO:0000313" key="28">
    <source>
        <dbReference type="Proteomes" id="UP000242638"/>
    </source>
</evidence>
<keyword evidence="11" id="KW-0677">Repeat</keyword>
<dbReference type="GO" id="GO:0005794">
    <property type="term" value="C:Golgi apparatus"/>
    <property type="evidence" value="ECO:0007669"/>
    <property type="project" value="UniProtKB-SubCell"/>
</dbReference>
<keyword evidence="6" id="KW-1003">Cell membrane</keyword>
<evidence type="ECO:0000256" key="25">
    <source>
        <dbReference type="SAM" id="Phobius"/>
    </source>
</evidence>
<dbReference type="FunFam" id="2.60.40.60:FF:000095">
    <property type="entry name" value="Cadherin 13"/>
    <property type="match status" value="1"/>
</dbReference>
<protein>
    <recommendedName>
        <fullName evidence="20">Cadherin-1</fullName>
    </recommendedName>
</protein>
<feature type="compositionally biased region" description="Polar residues" evidence="24">
    <location>
        <begin position="175"/>
        <end position="190"/>
    </location>
</feature>